<keyword evidence="3" id="KW-0813">Transport</keyword>
<dbReference type="GO" id="GO:0015123">
    <property type="term" value="F:acetate transmembrane transporter activity"/>
    <property type="evidence" value="ECO:0007669"/>
    <property type="project" value="TreeGrafter"/>
</dbReference>
<dbReference type="InterPro" id="IPR050277">
    <property type="entry name" value="Sodium:Solute_Symporter"/>
</dbReference>
<protein>
    <submittedName>
        <fullName evidence="11">Sodium:solute symporter</fullName>
    </submittedName>
</protein>
<dbReference type="Proteomes" id="UP000028488">
    <property type="component" value="Chromosome"/>
</dbReference>
<evidence type="ECO:0000256" key="2">
    <source>
        <dbReference type="ARBA" id="ARBA00006434"/>
    </source>
</evidence>
<feature type="transmembrane region" description="Helical" evidence="10">
    <location>
        <begin position="394"/>
        <end position="418"/>
    </location>
</feature>
<comment type="subcellular location">
    <subcellularLocation>
        <location evidence="1">Cell membrane</location>
        <topology evidence="1">Multi-pass membrane protein</topology>
    </subcellularLocation>
</comment>
<feature type="transmembrane region" description="Helical" evidence="10">
    <location>
        <begin position="120"/>
        <end position="145"/>
    </location>
</feature>
<dbReference type="GO" id="GO:0006847">
    <property type="term" value="P:plasma membrane acetate transport"/>
    <property type="evidence" value="ECO:0007669"/>
    <property type="project" value="TreeGrafter"/>
</dbReference>
<comment type="similarity">
    <text evidence="2 9">Belongs to the sodium:solute symporter (SSF) (TC 2.A.21) family.</text>
</comment>
<feature type="transmembrane region" description="Helical" evidence="10">
    <location>
        <begin position="459"/>
        <end position="477"/>
    </location>
</feature>
<feature type="transmembrane region" description="Helical" evidence="10">
    <location>
        <begin position="425"/>
        <end position="447"/>
    </location>
</feature>
<evidence type="ECO:0000256" key="3">
    <source>
        <dbReference type="ARBA" id="ARBA00022448"/>
    </source>
</evidence>
<proteinExistence type="inferred from homology"/>
<feature type="transmembrane region" description="Helical" evidence="10">
    <location>
        <begin position="151"/>
        <end position="172"/>
    </location>
</feature>
<evidence type="ECO:0000256" key="5">
    <source>
        <dbReference type="ARBA" id="ARBA00022692"/>
    </source>
</evidence>
<feature type="transmembrane region" description="Helical" evidence="10">
    <location>
        <begin position="234"/>
        <end position="255"/>
    </location>
</feature>
<organism evidence="11 12">
    <name type="scientific">Rhodococcus opacus</name>
    <name type="common">Nocardia opaca</name>
    <dbReference type="NCBI Taxonomy" id="37919"/>
    <lineage>
        <taxon>Bacteria</taxon>
        <taxon>Bacillati</taxon>
        <taxon>Actinomycetota</taxon>
        <taxon>Actinomycetes</taxon>
        <taxon>Mycobacteriales</taxon>
        <taxon>Nocardiaceae</taxon>
        <taxon>Rhodococcus</taxon>
    </lineage>
</organism>
<evidence type="ECO:0000313" key="11">
    <source>
        <dbReference type="EMBL" id="AII08348.1"/>
    </source>
</evidence>
<feature type="transmembrane region" description="Helical" evidence="10">
    <location>
        <begin position="320"/>
        <end position="348"/>
    </location>
</feature>
<dbReference type="PANTHER" id="PTHR48086:SF6">
    <property type="entry name" value="CATION_ACETATE SYMPORTER ACTP"/>
    <property type="match status" value="1"/>
</dbReference>
<keyword evidence="8 10" id="KW-0472">Membrane</keyword>
<evidence type="ECO:0000256" key="7">
    <source>
        <dbReference type="ARBA" id="ARBA00022989"/>
    </source>
</evidence>
<keyword evidence="6" id="KW-0769">Symport</keyword>
<evidence type="ECO:0000256" key="6">
    <source>
        <dbReference type="ARBA" id="ARBA00022847"/>
    </source>
</evidence>
<feature type="transmembrane region" description="Helical" evidence="10">
    <location>
        <begin position="369"/>
        <end position="388"/>
    </location>
</feature>
<keyword evidence="7 10" id="KW-1133">Transmembrane helix</keyword>
<dbReference type="EMBL" id="CP008947">
    <property type="protein sequence ID" value="AII08348.1"/>
    <property type="molecule type" value="Genomic_DNA"/>
</dbReference>
<feature type="transmembrane region" description="Helical" evidence="10">
    <location>
        <begin position="45"/>
        <end position="68"/>
    </location>
</feature>
<evidence type="ECO:0000256" key="8">
    <source>
        <dbReference type="ARBA" id="ARBA00023136"/>
    </source>
</evidence>
<dbReference type="CDD" id="cd11480">
    <property type="entry name" value="SLC5sbd_u4"/>
    <property type="match status" value="1"/>
</dbReference>
<dbReference type="eggNOG" id="COG4147">
    <property type="taxonomic scope" value="Bacteria"/>
</dbReference>
<dbReference type="GO" id="GO:0005886">
    <property type="term" value="C:plasma membrane"/>
    <property type="evidence" value="ECO:0007669"/>
    <property type="project" value="UniProtKB-SubCell"/>
</dbReference>
<dbReference type="InterPro" id="IPR001734">
    <property type="entry name" value="Na/solute_symporter"/>
</dbReference>
<dbReference type="PANTHER" id="PTHR48086">
    <property type="entry name" value="SODIUM/PROLINE SYMPORTER-RELATED"/>
    <property type="match status" value="1"/>
</dbReference>
<evidence type="ECO:0000256" key="10">
    <source>
        <dbReference type="SAM" id="Phobius"/>
    </source>
</evidence>
<evidence type="ECO:0000313" key="12">
    <source>
        <dbReference type="Proteomes" id="UP000028488"/>
    </source>
</evidence>
<gene>
    <name evidence="11" type="ORF">EP51_28545</name>
</gene>
<dbReference type="Gene3D" id="1.20.1730.10">
    <property type="entry name" value="Sodium/glucose cotransporter"/>
    <property type="match status" value="1"/>
</dbReference>
<evidence type="ECO:0000256" key="9">
    <source>
        <dbReference type="RuleBase" id="RU362091"/>
    </source>
</evidence>
<dbReference type="RefSeq" id="WP_128641149.1">
    <property type="nucleotide sequence ID" value="NZ_CP008947.1"/>
</dbReference>
<feature type="transmembrane region" description="Helical" evidence="10">
    <location>
        <begin position="74"/>
        <end position="92"/>
    </location>
</feature>
<dbReference type="Pfam" id="PF00474">
    <property type="entry name" value="SSF"/>
    <property type="match status" value="1"/>
</dbReference>
<feature type="transmembrane region" description="Helical" evidence="10">
    <location>
        <begin position="267"/>
        <end position="289"/>
    </location>
</feature>
<accession>A0A076ETB1</accession>
<dbReference type="AlphaFoldDB" id="A0A076ETB1"/>
<reference evidence="11 12" key="1">
    <citation type="submission" date="2014-07" db="EMBL/GenBank/DDBJ databases">
        <title>Genome Sequence of Rhodococcus opacus Strain R7, a Biodegrader of Mono- and Polycyclic Aromatic Hydrocarbons.</title>
        <authorList>
            <person name="Di Gennaro P."/>
            <person name="Zampolli J."/>
            <person name="Presti I."/>
            <person name="Cappelletti M."/>
            <person name="D'Ursi P."/>
            <person name="Orro A."/>
            <person name="Mezzelani A."/>
            <person name="Milanesi L."/>
        </authorList>
    </citation>
    <scope>NUCLEOTIDE SEQUENCE [LARGE SCALE GENOMIC DNA]</scope>
    <source>
        <strain evidence="11 12">R7</strain>
    </source>
</reference>
<dbReference type="InterPro" id="IPR038377">
    <property type="entry name" value="Na/Glc_symporter_sf"/>
</dbReference>
<dbReference type="PROSITE" id="PS50283">
    <property type="entry name" value="NA_SOLUT_SYMP_3"/>
    <property type="match status" value="1"/>
</dbReference>
<dbReference type="NCBIfam" id="TIGR00813">
    <property type="entry name" value="sss"/>
    <property type="match status" value="1"/>
</dbReference>
<feature type="transmembrane region" description="Helical" evidence="10">
    <location>
        <begin position="6"/>
        <end position="24"/>
    </location>
</feature>
<sequence>MNLVSASLFAALVAVTLMITAWASKRNKSAADHYVAGGSLTGRQNGVAIAGDFISAASFLGVTGAIALTGFNGFYLAVFVPVAFVLAMLLIAEPLRNLGRFTLADVLATRFPGKDVRSMMAVSTVVISVVYLVSQLVGAALLVSLLFDLDYAVAVLIIGTLTTAYTLVGGMLATSWIQIIKTGLLMVCAVVLFVLVLVRFDFNPFGPFSTALAEFGQSFVAPQRTSGAASFDQLSQTVGLVLGVLGLPHVMIRFLTVPDAKQARTSAYTAIWIFFAFYLLVPVLGYGAAKLVGVEVIKSENRGGNLAVAQLAETVGGGVLLAFVAAVAFVTILAALSGLVIATSGAIAHDLYGQVIRNGSVSAKAQHRAARVATVATCVIGVAIAFAAQKQNVAFLASLGMSIAACANLPALLLTMYWKRMTARAVISGIVVGLVLSVTVILLSPVVQGPDSILGFSNPALAVAPLSLAVSVIVALVSAPSGETKARADRLFSVMRTRALTGQTEATNDDTMVAMQ</sequence>
<evidence type="ECO:0000256" key="4">
    <source>
        <dbReference type="ARBA" id="ARBA00022475"/>
    </source>
</evidence>
<name>A0A076ETB1_RHOOP</name>
<keyword evidence="5 10" id="KW-0812">Transmembrane</keyword>
<dbReference type="GO" id="GO:0015293">
    <property type="term" value="F:symporter activity"/>
    <property type="evidence" value="ECO:0007669"/>
    <property type="project" value="UniProtKB-KW"/>
</dbReference>
<feature type="transmembrane region" description="Helical" evidence="10">
    <location>
        <begin position="184"/>
        <end position="202"/>
    </location>
</feature>
<keyword evidence="4" id="KW-1003">Cell membrane</keyword>
<evidence type="ECO:0000256" key="1">
    <source>
        <dbReference type="ARBA" id="ARBA00004651"/>
    </source>
</evidence>